<evidence type="ECO:0000256" key="1">
    <source>
        <dbReference type="SAM" id="MobiDB-lite"/>
    </source>
</evidence>
<protein>
    <submittedName>
        <fullName evidence="2">Uncharacterized protein</fullName>
    </submittedName>
</protein>
<proteinExistence type="predicted"/>
<reference evidence="2" key="3">
    <citation type="submission" date="2025-09" db="UniProtKB">
        <authorList>
            <consortium name="Ensembl"/>
        </authorList>
    </citation>
    <scope>IDENTIFICATION</scope>
</reference>
<feature type="compositionally biased region" description="Low complexity" evidence="1">
    <location>
        <begin position="113"/>
        <end position="129"/>
    </location>
</feature>
<dbReference type="Proteomes" id="UP000314982">
    <property type="component" value="Unassembled WGS sequence"/>
</dbReference>
<accession>A0A4W5PM27</accession>
<dbReference type="GO" id="GO:0014069">
    <property type="term" value="C:postsynaptic density"/>
    <property type="evidence" value="ECO:0007669"/>
    <property type="project" value="TreeGrafter"/>
</dbReference>
<dbReference type="PANTHER" id="PTHR24135:SF28">
    <property type="entry name" value="LD13733P"/>
    <property type="match status" value="1"/>
</dbReference>
<dbReference type="GO" id="GO:0045211">
    <property type="term" value="C:postsynaptic membrane"/>
    <property type="evidence" value="ECO:0007669"/>
    <property type="project" value="TreeGrafter"/>
</dbReference>
<dbReference type="GO" id="GO:0035255">
    <property type="term" value="F:ionotropic glutamate receptor binding"/>
    <property type="evidence" value="ECO:0007669"/>
    <property type="project" value="TreeGrafter"/>
</dbReference>
<feature type="compositionally biased region" description="Polar residues" evidence="1">
    <location>
        <begin position="83"/>
        <end position="112"/>
    </location>
</feature>
<dbReference type="Ensembl" id="ENSHHUT00000066710.1">
    <property type="protein sequence ID" value="ENSHHUP00000064517.1"/>
    <property type="gene ID" value="ENSHHUG00000038093.1"/>
</dbReference>
<keyword evidence="3" id="KW-1185">Reference proteome</keyword>
<dbReference type="GeneTree" id="ENSGT00940000153561"/>
<evidence type="ECO:0000313" key="3">
    <source>
        <dbReference type="Proteomes" id="UP000314982"/>
    </source>
</evidence>
<dbReference type="PANTHER" id="PTHR24135">
    <property type="entry name" value="SH3 AND MULTIPLE ANKYRIN REPEAT DOMAINS PROTEIN"/>
    <property type="match status" value="1"/>
</dbReference>
<dbReference type="GO" id="GO:0030160">
    <property type="term" value="F:synaptic receptor adaptor activity"/>
    <property type="evidence" value="ECO:0007669"/>
    <property type="project" value="TreeGrafter"/>
</dbReference>
<evidence type="ECO:0000313" key="2">
    <source>
        <dbReference type="Ensembl" id="ENSHHUP00000064517.1"/>
    </source>
</evidence>
<organism evidence="2 3">
    <name type="scientific">Hucho hucho</name>
    <name type="common">huchen</name>
    <dbReference type="NCBI Taxonomy" id="62062"/>
    <lineage>
        <taxon>Eukaryota</taxon>
        <taxon>Metazoa</taxon>
        <taxon>Chordata</taxon>
        <taxon>Craniata</taxon>
        <taxon>Vertebrata</taxon>
        <taxon>Euteleostomi</taxon>
        <taxon>Actinopterygii</taxon>
        <taxon>Neopterygii</taxon>
        <taxon>Teleostei</taxon>
        <taxon>Protacanthopterygii</taxon>
        <taxon>Salmoniformes</taxon>
        <taxon>Salmonidae</taxon>
        <taxon>Salmoninae</taxon>
        <taxon>Hucho</taxon>
    </lineage>
</organism>
<reference evidence="2" key="2">
    <citation type="submission" date="2025-08" db="UniProtKB">
        <authorList>
            <consortium name="Ensembl"/>
        </authorList>
    </citation>
    <scope>IDENTIFICATION</scope>
</reference>
<name>A0A4W5PM27_9TELE</name>
<feature type="region of interest" description="Disordered" evidence="1">
    <location>
        <begin position="22"/>
        <end position="140"/>
    </location>
</feature>
<reference evidence="3" key="1">
    <citation type="submission" date="2018-06" db="EMBL/GenBank/DDBJ databases">
        <title>Genome assembly of Danube salmon.</title>
        <authorList>
            <person name="Macqueen D.J."/>
            <person name="Gundappa M.K."/>
        </authorList>
    </citation>
    <scope>NUCLEOTIDE SEQUENCE [LARGE SCALE GENOMIC DNA]</scope>
</reference>
<dbReference type="GO" id="GO:0043197">
    <property type="term" value="C:dendritic spine"/>
    <property type="evidence" value="ECO:0007669"/>
    <property type="project" value="TreeGrafter"/>
</dbReference>
<sequence>MNVPLSFSLSYPVPFHEVPEYSKRRRALPPTSSSGSSLAAPRVLLRSNSDNNLTVSQGPPQDWSQPQGPPQHHGPQHGGVEPPTSTSHHILSPQLLQQMQGNPNGTVRTMGQGSRSTSVGVVPRSRSPSLNRLGEEGRRPYPQTHVQTQQMQHRQPSPSGNMEVVVQRRKLYSAVPGRHFVVVHAYHPQAKGEIILYKNDRVKGEALGSVKERTCRYNCIMLNTALPLDTLVTQMEMNCVYS</sequence>
<dbReference type="AlphaFoldDB" id="A0A4W5PM27"/>
<feature type="compositionally biased region" description="Polar residues" evidence="1">
    <location>
        <begin position="46"/>
        <end position="64"/>
    </location>
</feature>
<dbReference type="InterPro" id="IPR051569">
    <property type="entry name" value="SHANK"/>
</dbReference>